<name>A0A4C1V8I0_EUMVA</name>
<keyword evidence="2" id="KW-1185">Reference proteome</keyword>
<organism evidence="1 2">
    <name type="scientific">Eumeta variegata</name>
    <name type="common">Bagworm moth</name>
    <name type="synonym">Eumeta japonica</name>
    <dbReference type="NCBI Taxonomy" id="151549"/>
    <lineage>
        <taxon>Eukaryota</taxon>
        <taxon>Metazoa</taxon>
        <taxon>Ecdysozoa</taxon>
        <taxon>Arthropoda</taxon>
        <taxon>Hexapoda</taxon>
        <taxon>Insecta</taxon>
        <taxon>Pterygota</taxon>
        <taxon>Neoptera</taxon>
        <taxon>Endopterygota</taxon>
        <taxon>Lepidoptera</taxon>
        <taxon>Glossata</taxon>
        <taxon>Ditrysia</taxon>
        <taxon>Tineoidea</taxon>
        <taxon>Psychidae</taxon>
        <taxon>Oiketicinae</taxon>
        <taxon>Eumeta</taxon>
    </lineage>
</organism>
<protein>
    <submittedName>
        <fullName evidence="1">Uncharacterized protein</fullName>
    </submittedName>
</protein>
<accession>A0A4C1V8I0</accession>
<evidence type="ECO:0000313" key="2">
    <source>
        <dbReference type="Proteomes" id="UP000299102"/>
    </source>
</evidence>
<dbReference type="EMBL" id="BGZK01000294">
    <property type="protein sequence ID" value="GBP34806.1"/>
    <property type="molecule type" value="Genomic_DNA"/>
</dbReference>
<proteinExistence type="predicted"/>
<gene>
    <name evidence="1" type="ORF">EVAR_21872_1</name>
</gene>
<dbReference type="Proteomes" id="UP000299102">
    <property type="component" value="Unassembled WGS sequence"/>
</dbReference>
<comment type="caution">
    <text evidence="1">The sequence shown here is derived from an EMBL/GenBank/DDBJ whole genome shotgun (WGS) entry which is preliminary data.</text>
</comment>
<dbReference type="AlphaFoldDB" id="A0A4C1V8I0"/>
<sequence>MDSRRLQTASRRLYVEYYYALLLDNATERCVKNFPPLGDLVAKSVRDDYHRRVYLRNPGAAWRPPKALTALGPR</sequence>
<evidence type="ECO:0000313" key="1">
    <source>
        <dbReference type="EMBL" id="GBP34806.1"/>
    </source>
</evidence>
<reference evidence="1 2" key="1">
    <citation type="journal article" date="2019" name="Commun. Biol.">
        <title>The bagworm genome reveals a unique fibroin gene that provides high tensile strength.</title>
        <authorList>
            <person name="Kono N."/>
            <person name="Nakamura H."/>
            <person name="Ohtoshi R."/>
            <person name="Tomita M."/>
            <person name="Numata K."/>
            <person name="Arakawa K."/>
        </authorList>
    </citation>
    <scope>NUCLEOTIDE SEQUENCE [LARGE SCALE GENOMIC DNA]</scope>
</reference>